<dbReference type="EMBL" id="JACHIN010000028">
    <property type="protein sequence ID" value="MBB5084991.1"/>
    <property type="molecule type" value="Genomic_DNA"/>
</dbReference>
<dbReference type="Proteomes" id="UP000568380">
    <property type="component" value="Unassembled WGS sequence"/>
</dbReference>
<evidence type="ECO:0000313" key="3">
    <source>
        <dbReference type="Proteomes" id="UP000568380"/>
    </source>
</evidence>
<feature type="chain" id="PRO_5030713867" evidence="1">
    <location>
        <begin position="31"/>
        <end position="103"/>
    </location>
</feature>
<keyword evidence="1" id="KW-0732">Signal</keyword>
<protein>
    <submittedName>
        <fullName evidence="2">Uncharacterized protein</fullName>
    </submittedName>
</protein>
<evidence type="ECO:0000313" key="2">
    <source>
        <dbReference type="EMBL" id="MBB5084991.1"/>
    </source>
</evidence>
<reference evidence="2 3" key="1">
    <citation type="submission" date="2020-08" db="EMBL/GenBank/DDBJ databases">
        <title>Genomic Encyclopedia of Type Strains, Phase IV (KMG-IV): sequencing the most valuable type-strain genomes for metagenomic binning, comparative biology and taxonomic classification.</title>
        <authorList>
            <person name="Goeker M."/>
        </authorList>
    </citation>
    <scope>NUCLEOTIDE SEQUENCE [LARGE SCALE GENOMIC DNA]</scope>
    <source>
        <strain evidence="2 3">DSM 45385</strain>
    </source>
</reference>
<sequence>MRSRKRAVALTCSTLLATAAFMSVSPSAHAIPENCTSSHQPAANTVSSYCSSGTGEHQVAVTLIHVNPMVGYVATTGPWVAAGQTSVAGLPPGTIVSLRVNRR</sequence>
<evidence type="ECO:0000256" key="1">
    <source>
        <dbReference type="SAM" id="SignalP"/>
    </source>
</evidence>
<dbReference type="AlphaFoldDB" id="A0A7W8AES8"/>
<accession>A0A7W8AES8</accession>
<feature type="signal peptide" evidence="1">
    <location>
        <begin position="1"/>
        <end position="30"/>
    </location>
</feature>
<dbReference type="RefSeq" id="WP_184975960.1">
    <property type="nucleotide sequence ID" value="NZ_JACHIN010000028.1"/>
</dbReference>
<proteinExistence type="predicted"/>
<gene>
    <name evidence="2" type="ORF">HNR40_010502</name>
</gene>
<name>A0A7W8AES8_9ACTN</name>
<keyword evidence="3" id="KW-1185">Reference proteome</keyword>
<organism evidence="2 3">
    <name type="scientific">Nonomuraea endophytica</name>
    <dbReference type="NCBI Taxonomy" id="714136"/>
    <lineage>
        <taxon>Bacteria</taxon>
        <taxon>Bacillati</taxon>
        <taxon>Actinomycetota</taxon>
        <taxon>Actinomycetes</taxon>
        <taxon>Streptosporangiales</taxon>
        <taxon>Streptosporangiaceae</taxon>
        <taxon>Nonomuraea</taxon>
    </lineage>
</organism>
<comment type="caution">
    <text evidence="2">The sequence shown here is derived from an EMBL/GenBank/DDBJ whole genome shotgun (WGS) entry which is preliminary data.</text>
</comment>